<dbReference type="EMBL" id="OE844653">
    <property type="protein sequence ID" value="CAD7605880.1"/>
    <property type="molecule type" value="Genomic_DNA"/>
</dbReference>
<sequence length="501" mass="54822">MDADPLENTPSTGSTQISKEIANPAKWTIGAEKVFSGCGFVTVKSDFMSCSTVKEGKSSGELGYLSCSTIKEARSSGEVGCLSCSTVKEDKSNGELGCLSLLNGQGGQIQWGGRLSELLNGQGGQIQWGGRLPELLNGQGGQIQWGARLPELLNGQRGQIQWGARLSELLNGQGGRILGATMFCATPQNSVANGPDRLRIRRSVVRKKSMPQYHNALSTESLSSIMSQRNSQAAHPALEPEELKGWTANLIQYLVSQSSSKHPVKRSDITKDLGRLNSKDFEVVLKAAKKAMAEVLGLNLVALDQGNSKVYILLSSCGPQSLDAVSREERKHVVLLMIVLSFILMSGGVCRESQIKGPIDSCCFYRTQDKLCFLFLFCLPQAHIWKALQEMNIVKAEKKALHPYFGDVYRLVTQVVAVDPPIHDFRWGKRAELEVSQKAVVEYACEVLHRKPSDFRSIYNEAIRKEQYKGKSDGASTSQQTQALTSVSSSQGSSSQRLLRM</sequence>
<feature type="domain" description="MAGE" evidence="2">
    <location>
        <begin position="243"/>
        <end position="462"/>
    </location>
</feature>
<reference evidence="3" key="1">
    <citation type="submission" date="2020-11" db="EMBL/GenBank/DDBJ databases">
        <authorList>
            <person name="Tran Van P."/>
        </authorList>
    </citation>
    <scope>NUCLEOTIDE SEQUENCE</scope>
</reference>
<dbReference type="InterPro" id="IPR002190">
    <property type="entry name" value="MHD_dom"/>
</dbReference>
<dbReference type="SMART" id="SM01373">
    <property type="entry name" value="MAGE"/>
    <property type="match status" value="1"/>
</dbReference>
<dbReference type="PROSITE" id="PS50838">
    <property type="entry name" value="MAGE"/>
    <property type="match status" value="1"/>
</dbReference>
<evidence type="ECO:0000256" key="1">
    <source>
        <dbReference type="SAM" id="MobiDB-lite"/>
    </source>
</evidence>
<evidence type="ECO:0000259" key="2">
    <source>
        <dbReference type="PROSITE" id="PS50838"/>
    </source>
</evidence>
<accession>A0A7R9K5U5</accession>
<dbReference type="PANTHER" id="PTHR11736:SF14">
    <property type="entry name" value="NSE3 HOMOLOG, SMC5-SMC6 COMPLEX COMPONENT"/>
    <property type="match status" value="1"/>
</dbReference>
<gene>
    <name evidence="3" type="ORF">TGEB3V08_LOCUS9653</name>
</gene>
<protein>
    <recommendedName>
        <fullName evidence="2">MAGE domain-containing protein</fullName>
    </recommendedName>
</protein>
<dbReference type="InterPro" id="IPR041899">
    <property type="entry name" value="MAGE_WH2"/>
</dbReference>
<dbReference type="InterPro" id="IPR041898">
    <property type="entry name" value="MAGE_WH1"/>
</dbReference>
<dbReference type="GO" id="GO:0005634">
    <property type="term" value="C:nucleus"/>
    <property type="evidence" value="ECO:0007669"/>
    <property type="project" value="TreeGrafter"/>
</dbReference>
<evidence type="ECO:0000313" key="3">
    <source>
        <dbReference type="EMBL" id="CAD7605880.1"/>
    </source>
</evidence>
<dbReference type="PANTHER" id="PTHR11736">
    <property type="entry name" value="MELANOMA-ASSOCIATED ANTIGEN MAGE ANTIGEN"/>
    <property type="match status" value="1"/>
</dbReference>
<name>A0A7R9K5U5_TIMGE</name>
<feature type="compositionally biased region" description="Low complexity" evidence="1">
    <location>
        <begin position="486"/>
        <end position="501"/>
    </location>
</feature>
<feature type="region of interest" description="Disordered" evidence="1">
    <location>
        <begin position="469"/>
        <end position="501"/>
    </location>
</feature>
<dbReference type="Pfam" id="PF01454">
    <property type="entry name" value="MAGE"/>
    <property type="match status" value="1"/>
</dbReference>
<proteinExistence type="predicted"/>
<dbReference type="InterPro" id="IPR037445">
    <property type="entry name" value="MAGE"/>
</dbReference>
<feature type="compositionally biased region" description="Polar residues" evidence="1">
    <location>
        <begin position="474"/>
        <end position="485"/>
    </location>
</feature>
<dbReference type="Gene3D" id="1.10.10.1200">
    <property type="entry name" value="MAGE homology domain, winged helix WH1 motif"/>
    <property type="match status" value="1"/>
</dbReference>
<dbReference type="AlphaFoldDB" id="A0A7R9K5U5"/>
<organism evidence="3">
    <name type="scientific">Timema genevievae</name>
    <name type="common">Walking stick</name>
    <dbReference type="NCBI Taxonomy" id="629358"/>
    <lineage>
        <taxon>Eukaryota</taxon>
        <taxon>Metazoa</taxon>
        <taxon>Ecdysozoa</taxon>
        <taxon>Arthropoda</taxon>
        <taxon>Hexapoda</taxon>
        <taxon>Insecta</taxon>
        <taxon>Pterygota</taxon>
        <taxon>Neoptera</taxon>
        <taxon>Polyneoptera</taxon>
        <taxon>Phasmatodea</taxon>
        <taxon>Timematodea</taxon>
        <taxon>Timematoidea</taxon>
        <taxon>Timematidae</taxon>
        <taxon>Timema</taxon>
    </lineage>
</organism>
<dbReference type="Gene3D" id="1.10.10.1210">
    <property type="entry name" value="MAGE homology domain, winged helix WH2 motif"/>
    <property type="match status" value="1"/>
</dbReference>